<dbReference type="AlphaFoldDB" id="A0A6C0EKE9"/>
<reference evidence="1" key="1">
    <citation type="journal article" date="2020" name="Nature">
        <title>Giant virus diversity and host interactions through global metagenomics.</title>
        <authorList>
            <person name="Schulz F."/>
            <person name="Roux S."/>
            <person name="Paez-Espino D."/>
            <person name="Jungbluth S."/>
            <person name="Walsh D.A."/>
            <person name="Denef V.J."/>
            <person name="McMahon K.D."/>
            <person name="Konstantinidis K.T."/>
            <person name="Eloe-Fadrosh E.A."/>
            <person name="Kyrpides N.C."/>
            <person name="Woyke T."/>
        </authorList>
    </citation>
    <scope>NUCLEOTIDE SEQUENCE</scope>
    <source>
        <strain evidence="1">GVMAG-M-3300005589-24</strain>
    </source>
</reference>
<organism evidence="1">
    <name type="scientific">viral metagenome</name>
    <dbReference type="NCBI Taxonomy" id="1070528"/>
    <lineage>
        <taxon>unclassified sequences</taxon>
        <taxon>metagenomes</taxon>
        <taxon>organismal metagenomes</taxon>
    </lineage>
</organism>
<accession>A0A6C0EKE9</accession>
<protein>
    <submittedName>
        <fullName evidence="1">Uncharacterized protein</fullName>
    </submittedName>
</protein>
<name>A0A6C0EKE9_9ZZZZ</name>
<evidence type="ECO:0000313" key="1">
    <source>
        <dbReference type="EMBL" id="QHT29517.1"/>
    </source>
</evidence>
<sequence>MPILKFWFRNDQVVLDNYRLENITSDRRTQLLDKKSFMQDHYRIGNKVYMVLNDLFFKMSKIFNRNKTPISAMLIEEDGSHIIIVPSRSYVFYEGRSVEPCEYHIFRPENEIRQLLR</sequence>
<dbReference type="EMBL" id="MN738878">
    <property type="protein sequence ID" value="QHT29517.1"/>
    <property type="molecule type" value="Genomic_DNA"/>
</dbReference>
<proteinExistence type="predicted"/>